<sequence>MKKFLLLSGCLLLYSPHLYASESAELAQAIAQLTAAEQSLIRAKEQNTDISTRFYFDYVKAMHEIQTVRHGIYRYLNNERAQPRDPNKLGTVSGLYEKRR</sequence>
<accession>A0A8D4IZ43</accession>
<dbReference type="InterPro" id="IPR019110">
    <property type="entry name" value="Uncharacterised_RAQPRD"/>
</dbReference>
<organism evidence="1 2">
    <name type="scientific">Mergibacter septicus</name>
    <dbReference type="NCBI Taxonomy" id="221402"/>
    <lineage>
        <taxon>Bacteria</taxon>
        <taxon>Pseudomonadati</taxon>
        <taxon>Pseudomonadota</taxon>
        <taxon>Gammaproteobacteria</taxon>
        <taxon>Pasteurellales</taxon>
        <taxon>Pasteurellaceae</taxon>
        <taxon>Mergibacter</taxon>
    </lineage>
</organism>
<name>A0A8D4IZ43_9PAST</name>
<dbReference type="AlphaFoldDB" id="A0A8D4IZ43"/>
<proteinExistence type="predicted"/>
<evidence type="ECO:0000313" key="2">
    <source>
        <dbReference type="Proteomes" id="UP000955338"/>
    </source>
</evidence>
<dbReference type="Proteomes" id="UP000955338">
    <property type="component" value="Chromosome"/>
</dbReference>
<gene>
    <name evidence="1" type="ORF">CEP48_00240</name>
</gene>
<dbReference type="NCBIfam" id="TIGR01690">
    <property type="entry name" value="ICE_RAQPRD"/>
    <property type="match status" value="1"/>
</dbReference>
<dbReference type="Pfam" id="PF09686">
    <property type="entry name" value="Plasmid_RAQPRD"/>
    <property type="match status" value="1"/>
</dbReference>
<dbReference type="RefSeq" id="WP_261919954.1">
    <property type="nucleotide sequence ID" value="NZ_CP022011.1"/>
</dbReference>
<dbReference type="EMBL" id="CP022011">
    <property type="protein sequence ID" value="QDJ13963.1"/>
    <property type="molecule type" value="Genomic_DNA"/>
</dbReference>
<evidence type="ECO:0000313" key="1">
    <source>
        <dbReference type="EMBL" id="QDJ13963.1"/>
    </source>
</evidence>
<keyword evidence="2" id="KW-1185">Reference proteome</keyword>
<protein>
    <submittedName>
        <fullName evidence="1">Conjugal transfer protein</fullName>
    </submittedName>
</protein>
<reference evidence="1" key="1">
    <citation type="submission" date="2017-06" db="EMBL/GenBank/DDBJ databases">
        <title>Genome sequencing of pathogenic and non-pathogenic strains within Bisgaard taxon 40.</title>
        <authorList>
            <person name="Ladner J.T."/>
            <person name="Lovett S.P."/>
            <person name="Koroleva G."/>
            <person name="Lorch J.M."/>
        </authorList>
    </citation>
    <scope>NUCLEOTIDE SEQUENCE</scope>
    <source>
        <strain evidence="1">27576-1-I1</strain>
    </source>
</reference>